<keyword evidence="11" id="KW-1185">Reference proteome</keyword>
<dbReference type="NCBIfam" id="TIGR01469">
    <property type="entry name" value="cobA_cysG_Cterm"/>
    <property type="match status" value="1"/>
</dbReference>
<dbReference type="InterPro" id="IPR000878">
    <property type="entry name" value="4pyrrol_Mease"/>
</dbReference>
<dbReference type="Gene3D" id="3.40.1010.10">
    <property type="entry name" value="Cobalt-precorrin-4 Transmethylase, Domain 1"/>
    <property type="match status" value="1"/>
</dbReference>
<dbReference type="CDD" id="cd11642">
    <property type="entry name" value="SUMT"/>
    <property type="match status" value="1"/>
</dbReference>
<evidence type="ECO:0000256" key="2">
    <source>
        <dbReference type="ARBA" id="ARBA00012162"/>
    </source>
</evidence>
<dbReference type="PATRIC" id="fig|1429439.4.peg.3179"/>
<evidence type="ECO:0000313" key="10">
    <source>
        <dbReference type="EMBL" id="ETX06167.1"/>
    </source>
</evidence>
<dbReference type="Proteomes" id="UP000019140">
    <property type="component" value="Unassembled WGS sequence"/>
</dbReference>
<evidence type="ECO:0000256" key="8">
    <source>
        <dbReference type="RuleBase" id="RU003960"/>
    </source>
</evidence>
<evidence type="ECO:0000256" key="6">
    <source>
        <dbReference type="ARBA" id="ARBA00023244"/>
    </source>
</evidence>
<dbReference type="HOGENOM" id="CLU_011276_7_0_7"/>
<dbReference type="InterPro" id="IPR014776">
    <property type="entry name" value="4pyrrole_Mease_sub2"/>
</dbReference>
<dbReference type="PANTHER" id="PTHR45790:SF3">
    <property type="entry name" value="S-ADENOSYL-L-METHIONINE-DEPENDENT UROPORPHYRINOGEN III METHYLTRANSFERASE, CHLOROPLASTIC"/>
    <property type="match status" value="1"/>
</dbReference>
<comment type="caution">
    <text evidence="10">The sequence shown here is derived from an EMBL/GenBank/DDBJ whole genome shotgun (WGS) entry which is preliminary data.</text>
</comment>
<evidence type="ECO:0000256" key="1">
    <source>
        <dbReference type="ARBA" id="ARBA00005879"/>
    </source>
</evidence>
<dbReference type="PANTHER" id="PTHR45790">
    <property type="entry name" value="SIROHEME SYNTHASE-RELATED"/>
    <property type="match status" value="1"/>
</dbReference>
<dbReference type="GO" id="GO:0004851">
    <property type="term" value="F:uroporphyrin-III C-methyltransferase activity"/>
    <property type="evidence" value="ECO:0007669"/>
    <property type="project" value="UniProtKB-EC"/>
</dbReference>
<dbReference type="AlphaFoldDB" id="W4M963"/>
<dbReference type="InterPro" id="IPR006366">
    <property type="entry name" value="CobA/CysG_C"/>
</dbReference>
<dbReference type="EMBL" id="AZHX01000770">
    <property type="protein sequence ID" value="ETX06167.1"/>
    <property type="molecule type" value="Genomic_DNA"/>
</dbReference>
<comment type="similarity">
    <text evidence="1 8">Belongs to the precorrin methyltransferase family.</text>
</comment>
<dbReference type="NCBIfam" id="NF004790">
    <property type="entry name" value="PRK06136.1"/>
    <property type="match status" value="1"/>
</dbReference>
<dbReference type="SUPFAM" id="SSF53790">
    <property type="entry name" value="Tetrapyrrole methylase"/>
    <property type="match status" value="1"/>
</dbReference>
<organism evidence="10 11">
    <name type="scientific">Candidatus Entotheonella gemina</name>
    <dbReference type="NCBI Taxonomy" id="1429439"/>
    <lineage>
        <taxon>Bacteria</taxon>
        <taxon>Pseudomonadati</taxon>
        <taxon>Nitrospinota/Tectimicrobiota group</taxon>
        <taxon>Candidatus Tectimicrobiota</taxon>
        <taxon>Candidatus Entotheonellia</taxon>
        <taxon>Candidatus Entotheonellales</taxon>
        <taxon>Candidatus Entotheonellaceae</taxon>
        <taxon>Candidatus Entotheonella</taxon>
    </lineage>
</organism>
<evidence type="ECO:0000256" key="5">
    <source>
        <dbReference type="ARBA" id="ARBA00022691"/>
    </source>
</evidence>
<evidence type="ECO:0000259" key="9">
    <source>
        <dbReference type="Pfam" id="PF00590"/>
    </source>
</evidence>
<name>W4M963_9BACT</name>
<dbReference type="Gene3D" id="3.30.950.10">
    <property type="entry name" value="Methyltransferase, Cobalt-precorrin-4 Transmethylase, Domain 2"/>
    <property type="match status" value="1"/>
</dbReference>
<keyword evidence="6" id="KW-0627">Porphyrin biosynthesis</keyword>
<comment type="pathway">
    <text evidence="7">Porphyrin-containing compound metabolism; siroheme biosynthesis; precorrin-2 from uroporphyrinogen III: step 1/1.</text>
</comment>
<reference evidence="10 11" key="1">
    <citation type="journal article" date="2014" name="Nature">
        <title>An environmental bacterial taxon with a large and distinct metabolic repertoire.</title>
        <authorList>
            <person name="Wilson M.C."/>
            <person name="Mori T."/>
            <person name="Ruckert C."/>
            <person name="Uria A.R."/>
            <person name="Helf M.J."/>
            <person name="Takada K."/>
            <person name="Gernert C."/>
            <person name="Steffens U.A."/>
            <person name="Heycke N."/>
            <person name="Schmitt S."/>
            <person name="Rinke C."/>
            <person name="Helfrich E.J."/>
            <person name="Brachmann A.O."/>
            <person name="Gurgui C."/>
            <person name="Wakimoto T."/>
            <person name="Kracht M."/>
            <person name="Crusemann M."/>
            <person name="Hentschel U."/>
            <person name="Abe I."/>
            <person name="Matsunaga S."/>
            <person name="Kalinowski J."/>
            <person name="Takeyama H."/>
            <person name="Piel J."/>
        </authorList>
    </citation>
    <scope>NUCLEOTIDE SEQUENCE [LARGE SCALE GENOMIC DNA]</scope>
    <source>
        <strain evidence="11">TSY2</strain>
    </source>
</reference>
<evidence type="ECO:0000313" key="11">
    <source>
        <dbReference type="Proteomes" id="UP000019140"/>
    </source>
</evidence>
<evidence type="ECO:0000256" key="3">
    <source>
        <dbReference type="ARBA" id="ARBA00022603"/>
    </source>
</evidence>
<evidence type="ECO:0000256" key="4">
    <source>
        <dbReference type="ARBA" id="ARBA00022679"/>
    </source>
</evidence>
<evidence type="ECO:0000256" key="7">
    <source>
        <dbReference type="ARBA" id="ARBA00025705"/>
    </source>
</evidence>
<dbReference type="FunFam" id="3.40.1010.10:FF:000001">
    <property type="entry name" value="Siroheme synthase"/>
    <property type="match status" value="1"/>
</dbReference>
<feature type="domain" description="Tetrapyrrole methylase" evidence="9">
    <location>
        <begin position="15"/>
        <end position="228"/>
    </location>
</feature>
<protein>
    <recommendedName>
        <fullName evidence="2">uroporphyrinogen-III C-methyltransferase</fullName>
        <ecNumber evidence="2">2.1.1.107</ecNumber>
    </recommendedName>
</protein>
<dbReference type="GO" id="GO:0032259">
    <property type="term" value="P:methylation"/>
    <property type="evidence" value="ECO:0007669"/>
    <property type="project" value="UniProtKB-KW"/>
</dbReference>
<dbReference type="PROSITE" id="PS00839">
    <property type="entry name" value="SUMT_1"/>
    <property type="match status" value="1"/>
</dbReference>
<dbReference type="Pfam" id="PF00590">
    <property type="entry name" value="TP_methylase"/>
    <property type="match status" value="1"/>
</dbReference>
<dbReference type="InterPro" id="IPR035996">
    <property type="entry name" value="4pyrrol_Methylase_sf"/>
</dbReference>
<keyword evidence="4 8" id="KW-0808">Transferase</keyword>
<gene>
    <name evidence="10" type="ORF">ETSY2_18750</name>
</gene>
<dbReference type="GO" id="GO:0019354">
    <property type="term" value="P:siroheme biosynthetic process"/>
    <property type="evidence" value="ECO:0007669"/>
    <property type="project" value="InterPro"/>
</dbReference>
<keyword evidence="5" id="KW-0949">S-adenosyl-L-methionine</keyword>
<accession>W4M963</accession>
<dbReference type="PROSITE" id="PS00840">
    <property type="entry name" value="SUMT_2"/>
    <property type="match status" value="1"/>
</dbReference>
<dbReference type="EC" id="2.1.1.107" evidence="2"/>
<sequence>MQWQENGGMSRKRGKVYLVGAGPGAADLLTVRAVRILNRAEIVFHDALIHPDVLTHCPPACVIVPVGTRGGFRVPNRQQHIHERLAEAVAQYTTVVRLKGGDPCVFGRGGEELEFLAEQGIAWEVVPGISAGVGGLSLLGLPVTHRDLAASVMLLTGSRTASGALEELPLSGPLSPSQTFVFYMPFRHFDEIAKQLMSHGLPASTPAMCVSSLSYPHQATVSSPLADLGNAVAEANLTPPTLLIVGDVVGWWQRLQAGIERDER</sequence>
<dbReference type="InterPro" id="IPR014777">
    <property type="entry name" value="4pyrrole_Mease_sub1"/>
</dbReference>
<proteinExistence type="inferred from homology"/>
<dbReference type="InterPro" id="IPR050161">
    <property type="entry name" value="Siro_Cobalamin_biosynth"/>
</dbReference>
<keyword evidence="3 8" id="KW-0489">Methyltransferase</keyword>
<dbReference type="InterPro" id="IPR003043">
    <property type="entry name" value="Uropor_MeTrfase_CS"/>
</dbReference>